<dbReference type="AlphaFoldDB" id="A0A381PNF7"/>
<dbReference type="Gene3D" id="3.30.200.20">
    <property type="entry name" value="Phosphorylase Kinase, domain 1"/>
    <property type="match status" value="1"/>
</dbReference>
<reference evidence="3" key="1">
    <citation type="submission" date="2018-05" db="EMBL/GenBank/DDBJ databases">
        <authorList>
            <person name="Lanie J.A."/>
            <person name="Ng W.-L."/>
            <person name="Kazmierczak K.M."/>
            <person name="Andrzejewski T.M."/>
            <person name="Davidsen T.M."/>
            <person name="Wayne K.J."/>
            <person name="Tettelin H."/>
            <person name="Glass J.I."/>
            <person name="Rusch D."/>
            <person name="Podicherti R."/>
            <person name="Tsui H.-C.T."/>
            <person name="Winkler M.E."/>
        </authorList>
    </citation>
    <scope>NUCLEOTIDE SEQUENCE</scope>
</reference>
<gene>
    <name evidence="3" type="ORF">METZ01_LOCUS21416</name>
</gene>
<dbReference type="Gene3D" id="3.90.1200.10">
    <property type="match status" value="1"/>
</dbReference>
<name>A0A381PNF7_9ZZZZ</name>
<dbReference type="InterPro" id="IPR051678">
    <property type="entry name" value="AGP_Transferase"/>
</dbReference>
<sequence>VTQPDFFGALREVLVREISGCVDLLRVERLSGGASMETYQLVVETTQGEATYCMRRGAGGVDRDSVSAIGLATEALLMRTARASGVPEPEVHYVLEEQDRVGVGFIMEWMDGETLGARIVRSPKLDDIRDGLAEQCGRELAKIHAIDLQDSGLKNHLPVLDPAACLDQTWDRYKEWDTAQPMIDFTGRWLAENLPDLDNYRLVHNDFRNGNLMVDSRLGLSAVLDWETAHIGDPMRDLGWICTNSWRFGRRDLAVGGFGELDDLIAGYEAESGETVDRARVQYWEVFGSFWWAIGCLGMADQYRVGPDATVERPAIGRRSSECQVDCVNLLIPGPVELVEPQRLSGPADMPRIDELLVSVRDFLHGEVMNETSGRTNFLARVAGNSLDIVQREMAIGPLLQEREHVRLETLLEVTGTLHELRWKLVSALRDGSMEIDRVDLHEYLRETVVNQVAIDQPKYSGFQFATRSSQAG</sequence>
<feature type="non-terminal residue" evidence="3">
    <location>
        <position position="1"/>
    </location>
</feature>
<evidence type="ECO:0000313" key="3">
    <source>
        <dbReference type="EMBL" id="SUZ68562.1"/>
    </source>
</evidence>
<dbReference type="InterPro" id="IPR041726">
    <property type="entry name" value="ACAD10_11_N"/>
</dbReference>
<dbReference type="EMBL" id="UINC01001039">
    <property type="protein sequence ID" value="SUZ68562.1"/>
    <property type="molecule type" value="Genomic_DNA"/>
</dbReference>
<dbReference type="PANTHER" id="PTHR21310:SF57">
    <property type="entry name" value="BLR2944 PROTEIN"/>
    <property type="match status" value="1"/>
</dbReference>
<accession>A0A381PNF7</accession>
<dbReference type="InterPro" id="IPR046252">
    <property type="entry name" value="DUF6285"/>
</dbReference>
<evidence type="ECO:0000259" key="2">
    <source>
        <dbReference type="Pfam" id="PF19802"/>
    </source>
</evidence>
<dbReference type="Pfam" id="PF19802">
    <property type="entry name" value="DUF6285"/>
    <property type="match status" value="1"/>
</dbReference>
<proteinExistence type="predicted"/>
<dbReference type="Pfam" id="PF01636">
    <property type="entry name" value="APH"/>
    <property type="match status" value="1"/>
</dbReference>
<organism evidence="3">
    <name type="scientific">marine metagenome</name>
    <dbReference type="NCBI Taxonomy" id="408172"/>
    <lineage>
        <taxon>unclassified sequences</taxon>
        <taxon>metagenomes</taxon>
        <taxon>ecological metagenomes</taxon>
    </lineage>
</organism>
<protein>
    <submittedName>
        <fullName evidence="3">Uncharacterized protein</fullName>
    </submittedName>
</protein>
<dbReference type="CDD" id="cd05154">
    <property type="entry name" value="ACAD10_11_N-like"/>
    <property type="match status" value="1"/>
</dbReference>
<dbReference type="SUPFAM" id="SSF56112">
    <property type="entry name" value="Protein kinase-like (PK-like)"/>
    <property type="match status" value="1"/>
</dbReference>
<feature type="domain" description="DUF6285" evidence="2">
    <location>
        <begin position="371"/>
        <end position="460"/>
    </location>
</feature>
<dbReference type="PANTHER" id="PTHR21310">
    <property type="entry name" value="AMINOGLYCOSIDE PHOSPHOTRANSFERASE-RELATED-RELATED"/>
    <property type="match status" value="1"/>
</dbReference>
<feature type="domain" description="Aminoglycoside phosphotransferase" evidence="1">
    <location>
        <begin position="27"/>
        <end position="267"/>
    </location>
</feature>
<evidence type="ECO:0000259" key="1">
    <source>
        <dbReference type="Pfam" id="PF01636"/>
    </source>
</evidence>
<dbReference type="InterPro" id="IPR011009">
    <property type="entry name" value="Kinase-like_dom_sf"/>
</dbReference>
<dbReference type="InterPro" id="IPR002575">
    <property type="entry name" value="Aminoglycoside_PTrfase"/>
</dbReference>